<feature type="compositionally biased region" description="Polar residues" evidence="1">
    <location>
        <begin position="32"/>
        <end position="41"/>
    </location>
</feature>
<sequence>MADVDISRQNNAKRNEYTDGKLLEKQKPGFTQLGNKSQNVQWLHEDKTKMDNKTKYKESKDEKDKMFTQKIKPVNLQIYSSKPVKSNDGTVQAVAFAGQDSKSDKLPEKANMGGSLDKTKYSSFAMTPKLNKTNKLFHVDENSSRTPVGEDDSDVQIKPLGQEIINKNKSIQLQGDNHDPDYLIGKKTVGLIIDDKNGFKLIDGDHNHQSADPYGANVHILSNVDTNPVNSVAKEVKVNKLQNETNKDDINHFSTAHVLGDKVNLSPAKVLEHINGKLLFKVASNASLSNKSDKNDETGKLLDKGNGKIISTDDPLRTVPVNQDGKDLQVTGTSNQPGKMKPDGRFQPGKELVAKSGGKQDLTGDNRDGTNGQSGNIPKKSIMLMNEKTIINIHKSPVSILIAVVVLAVAVLIIASVIKRKYCSRSKNSGYHQLPWDVDLEDIEMHPQYKIA</sequence>
<feature type="compositionally biased region" description="Basic and acidic residues" evidence="1">
    <location>
        <begin position="43"/>
        <end position="61"/>
    </location>
</feature>
<feature type="transmembrane region" description="Helical" evidence="2">
    <location>
        <begin position="398"/>
        <end position="418"/>
    </location>
</feature>
<evidence type="ECO:0000256" key="2">
    <source>
        <dbReference type="SAM" id="Phobius"/>
    </source>
</evidence>
<comment type="caution">
    <text evidence="3">The sequence shown here is derived from an EMBL/GenBank/DDBJ whole genome shotgun (WGS) entry which is preliminary data.</text>
</comment>
<organism evidence="3 4">
    <name type="scientific">Sinanodonta woodiana</name>
    <name type="common">Chinese pond mussel</name>
    <name type="synonym">Anodonta woodiana</name>
    <dbReference type="NCBI Taxonomy" id="1069815"/>
    <lineage>
        <taxon>Eukaryota</taxon>
        <taxon>Metazoa</taxon>
        <taxon>Spiralia</taxon>
        <taxon>Lophotrochozoa</taxon>
        <taxon>Mollusca</taxon>
        <taxon>Bivalvia</taxon>
        <taxon>Autobranchia</taxon>
        <taxon>Heteroconchia</taxon>
        <taxon>Palaeoheterodonta</taxon>
        <taxon>Unionida</taxon>
        <taxon>Unionoidea</taxon>
        <taxon>Unionidae</taxon>
        <taxon>Unioninae</taxon>
        <taxon>Sinanodonta</taxon>
    </lineage>
</organism>
<proteinExistence type="predicted"/>
<evidence type="ECO:0000256" key="1">
    <source>
        <dbReference type="SAM" id="MobiDB-lite"/>
    </source>
</evidence>
<feature type="region of interest" description="Disordered" evidence="1">
    <location>
        <begin position="1"/>
        <end position="61"/>
    </location>
</feature>
<dbReference type="AlphaFoldDB" id="A0ABD3V489"/>
<protein>
    <submittedName>
        <fullName evidence="3">Uncharacterized protein</fullName>
    </submittedName>
</protein>
<feature type="compositionally biased region" description="Basic and acidic residues" evidence="1">
    <location>
        <begin position="291"/>
        <end position="306"/>
    </location>
</feature>
<keyword evidence="2" id="KW-1133">Transmembrane helix</keyword>
<accession>A0ABD3V489</accession>
<keyword evidence="4" id="KW-1185">Reference proteome</keyword>
<feature type="compositionally biased region" description="Basic and acidic residues" evidence="1">
    <location>
        <begin position="13"/>
        <end position="27"/>
    </location>
</feature>
<reference evidence="3 4" key="1">
    <citation type="submission" date="2024-11" db="EMBL/GenBank/DDBJ databases">
        <title>Chromosome-level genome assembly of the freshwater bivalve Anodonta woodiana.</title>
        <authorList>
            <person name="Chen X."/>
        </authorList>
    </citation>
    <scope>NUCLEOTIDE SEQUENCE [LARGE SCALE GENOMIC DNA]</scope>
    <source>
        <strain evidence="3">MN2024</strain>
        <tissue evidence="3">Gills</tissue>
    </source>
</reference>
<evidence type="ECO:0000313" key="4">
    <source>
        <dbReference type="Proteomes" id="UP001634394"/>
    </source>
</evidence>
<name>A0ABD3V489_SINWO</name>
<dbReference type="Proteomes" id="UP001634394">
    <property type="component" value="Unassembled WGS sequence"/>
</dbReference>
<keyword evidence="2" id="KW-0812">Transmembrane</keyword>
<dbReference type="EMBL" id="JBJQND010000013">
    <property type="protein sequence ID" value="KAL3856459.1"/>
    <property type="molecule type" value="Genomic_DNA"/>
</dbReference>
<evidence type="ECO:0000313" key="3">
    <source>
        <dbReference type="EMBL" id="KAL3856459.1"/>
    </source>
</evidence>
<feature type="region of interest" description="Disordered" evidence="1">
    <location>
        <begin position="289"/>
        <end position="378"/>
    </location>
</feature>
<gene>
    <name evidence="3" type="ORF">ACJMK2_011215</name>
</gene>
<keyword evidence="2" id="KW-0472">Membrane</keyword>